<comment type="caution">
    <text evidence="5">The sequence shown here is derived from an EMBL/GenBank/DDBJ whole genome shotgun (WGS) entry which is preliminary data.</text>
</comment>
<name>A0ABU7S7R9_9ACTN</name>
<evidence type="ECO:0000313" key="6">
    <source>
        <dbReference type="Proteomes" id="UP001339911"/>
    </source>
</evidence>
<dbReference type="RefSeq" id="WP_331206307.1">
    <property type="nucleotide sequence ID" value="NZ_JAZGQL010000003.1"/>
</dbReference>
<dbReference type="PANTHER" id="PTHR43877:SF2">
    <property type="entry name" value="AMINOALKYLPHOSPHONATE N-ACETYLTRANSFERASE-RELATED"/>
    <property type="match status" value="1"/>
</dbReference>
<evidence type="ECO:0000256" key="2">
    <source>
        <dbReference type="ARBA" id="ARBA00023315"/>
    </source>
</evidence>
<keyword evidence="1" id="KW-0808">Transferase</keyword>
<keyword evidence="2" id="KW-0012">Acyltransferase</keyword>
<evidence type="ECO:0000256" key="1">
    <source>
        <dbReference type="ARBA" id="ARBA00022679"/>
    </source>
</evidence>
<organism evidence="5 6">
    <name type="scientific">Plantactinospora veratri</name>
    <dbReference type="NCBI Taxonomy" id="1436122"/>
    <lineage>
        <taxon>Bacteria</taxon>
        <taxon>Bacillati</taxon>
        <taxon>Actinomycetota</taxon>
        <taxon>Actinomycetes</taxon>
        <taxon>Micromonosporales</taxon>
        <taxon>Micromonosporaceae</taxon>
        <taxon>Plantactinospora</taxon>
    </lineage>
</organism>
<dbReference type="Pfam" id="PF00583">
    <property type="entry name" value="Acetyltransf_1"/>
    <property type="match status" value="1"/>
</dbReference>
<feature type="region of interest" description="Disordered" evidence="3">
    <location>
        <begin position="146"/>
        <end position="181"/>
    </location>
</feature>
<dbReference type="CDD" id="cd04301">
    <property type="entry name" value="NAT_SF"/>
    <property type="match status" value="1"/>
</dbReference>
<dbReference type="Proteomes" id="UP001339911">
    <property type="component" value="Unassembled WGS sequence"/>
</dbReference>
<feature type="compositionally biased region" description="Pro residues" evidence="3">
    <location>
        <begin position="146"/>
        <end position="160"/>
    </location>
</feature>
<accession>A0ABU7S7R9</accession>
<dbReference type="SUPFAM" id="SSF55729">
    <property type="entry name" value="Acyl-CoA N-acyltransferases (Nat)"/>
    <property type="match status" value="1"/>
</dbReference>
<protein>
    <submittedName>
        <fullName evidence="5">GNAT family N-acetyltransferase</fullName>
    </submittedName>
</protein>
<dbReference type="Gene3D" id="3.40.630.30">
    <property type="match status" value="1"/>
</dbReference>
<dbReference type="EMBL" id="JAZGQL010000003">
    <property type="protein sequence ID" value="MEE6305937.1"/>
    <property type="molecule type" value="Genomic_DNA"/>
</dbReference>
<keyword evidence="6" id="KW-1185">Reference proteome</keyword>
<dbReference type="InterPro" id="IPR050832">
    <property type="entry name" value="Bact_Acetyltransf"/>
</dbReference>
<proteinExistence type="predicted"/>
<gene>
    <name evidence="5" type="ORF">V1634_03700</name>
</gene>
<sequence>MISVSPLHPDDRRDWEELFSGYNAFYGRTWPAQNYDHAWREFQRDDRIHALGARLDGRLVGIAHFLVHASTTSPDVCYLQDLFTAPHARGRGVARTLIQAVEKWAREQDCARLYWHTQQQNHTARRLYDQVADFRDFILYAMPLEPAPEPRPAPPVPGPQSVPTAPEIVSRSAADRGSTPR</sequence>
<dbReference type="PROSITE" id="PS51186">
    <property type="entry name" value="GNAT"/>
    <property type="match status" value="1"/>
</dbReference>
<dbReference type="PANTHER" id="PTHR43877">
    <property type="entry name" value="AMINOALKYLPHOSPHONATE N-ACETYLTRANSFERASE-RELATED-RELATED"/>
    <property type="match status" value="1"/>
</dbReference>
<dbReference type="InterPro" id="IPR016181">
    <property type="entry name" value="Acyl_CoA_acyltransferase"/>
</dbReference>
<evidence type="ECO:0000313" key="5">
    <source>
        <dbReference type="EMBL" id="MEE6305937.1"/>
    </source>
</evidence>
<feature type="domain" description="N-acetyltransferase" evidence="4">
    <location>
        <begin position="2"/>
        <end position="145"/>
    </location>
</feature>
<reference evidence="5 6" key="1">
    <citation type="submission" date="2024-01" db="EMBL/GenBank/DDBJ databases">
        <title>Genome insights into Plantactinospora veratri sp. nov.</title>
        <authorList>
            <person name="Wang L."/>
        </authorList>
    </citation>
    <scope>NUCLEOTIDE SEQUENCE [LARGE SCALE GENOMIC DNA]</scope>
    <source>
        <strain evidence="5 6">NEAU-FHS4</strain>
    </source>
</reference>
<evidence type="ECO:0000259" key="4">
    <source>
        <dbReference type="PROSITE" id="PS51186"/>
    </source>
</evidence>
<dbReference type="InterPro" id="IPR000182">
    <property type="entry name" value="GNAT_dom"/>
</dbReference>
<evidence type="ECO:0000256" key="3">
    <source>
        <dbReference type="SAM" id="MobiDB-lite"/>
    </source>
</evidence>